<keyword evidence="2" id="KW-1185">Reference proteome</keyword>
<comment type="caution">
    <text evidence="1">The sequence shown here is derived from an EMBL/GenBank/DDBJ whole genome shotgun (WGS) entry which is preliminary data.</text>
</comment>
<evidence type="ECO:0000313" key="1">
    <source>
        <dbReference type="EMBL" id="PKI77242.1"/>
    </source>
</evidence>
<accession>A0A2I0L968</accession>
<protein>
    <submittedName>
        <fullName evidence="1">Uncharacterized protein</fullName>
    </submittedName>
</protein>
<name>A0A2I0L968_PUNGR</name>
<dbReference type="AlphaFoldDB" id="A0A2I0L968"/>
<dbReference type="Proteomes" id="UP000233551">
    <property type="component" value="Unassembled WGS sequence"/>
</dbReference>
<reference evidence="1 2" key="1">
    <citation type="submission" date="2017-11" db="EMBL/GenBank/DDBJ databases">
        <title>De-novo sequencing of pomegranate (Punica granatum L.) genome.</title>
        <authorList>
            <person name="Akparov Z."/>
            <person name="Amiraslanov A."/>
            <person name="Hajiyeva S."/>
            <person name="Abbasov M."/>
            <person name="Kaur K."/>
            <person name="Hamwieh A."/>
            <person name="Solovyev V."/>
            <person name="Salamov A."/>
            <person name="Braich B."/>
            <person name="Kosarev P."/>
            <person name="Mahmoud A."/>
            <person name="Hajiyev E."/>
            <person name="Babayeva S."/>
            <person name="Izzatullayeva V."/>
            <person name="Mammadov A."/>
            <person name="Mammadov A."/>
            <person name="Sharifova S."/>
            <person name="Ojaghi J."/>
            <person name="Eynullazada K."/>
            <person name="Bayramov B."/>
            <person name="Abdulazimova A."/>
            <person name="Shahmuradov I."/>
        </authorList>
    </citation>
    <scope>NUCLEOTIDE SEQUENCE [LARGE SCALE GENOMIC DNA]</scope>
    <source>
        <strain evidence="2">cv. AG2017</strain>
        <tissue evidence="1">Leaf</tissue>
    </source>
</reference>
<dbReference type="EMBL" id="PGOL01000099">
    <property type="protein sequence ID" value="PKI77242.1"/>
    <property type="molecule type" value="Genomic_DNA"/>
</dbReference>
<sequence length="155" mass="16715">MVSNSYFPHSLVPIISQAPNTSIHTPFSSSPSPPTVNSPLIRLEALSLTHSSALNPHTGTAHYYMPSAPCRVRSSSLEKLARAAHQLNTNEPSAAEEAGQAMPPYPNVSHELELQAVGSPRGISFVKGPYPAFFIELHLFNGDKNKDGGCCRDCF</sequence>
<gene>
    <name evidence="1" type="ORF">CRG98_002363</name>
</gene>
<evidence type="ECO:0000313" key="2">
    <source>
        <dbReference type="Proteomes" id="UP000233551"/>
    </source>
</evidence>
<proteinExistence type="predicted"/>
<organism evidence="1 2">
    <name type="scientific">Punica granatum</name>
    <name type="common">Pomegranate</name>
    <dbReference type="NCBI Taxonomy" id="22663"/>
    <lineage>
        <taxon>Eukaryota</taxon>
        <taxon>Viridiplantae</taxon>
        <taxon>Streptophyta</taxon>
        <taxon>Embryophyta</taxon>
        <taxon>Tracheophyta</taxon>
        <taxon>Spermatophyta</taxon>
        <taxon>Magnoliopsida</taxon>
        <taxon>eudicotyledons</taxon>
        <taxon>Gunneridae</taxon>
        <taxon>Pentapetalae</taxon>
        <taxon>rosids</taxon>
        <taxon>malvids</taxon>
        <taxon>Myrtales</taxon>
        <taxon>Lythraceae</taxon>
        <taxon>Punica</taxon>
    </lineage>
</organism>